<dbReference type="PANTHER" id="PTHR43464:SF19">
    <property type="entry name" value="UBIQUINONE BIOSYNTHESIS O-METHYLTRANSFERASE, MITOCHONDRIAL"/>
    <property type="match status" value="1"/>
</dbReference>
<evidence type="ECO:0000313" key="5">
    <source>
        <dbReference type="EMBL" id="NPU68571.1"/>
    </source>
</evidence>
<keyword evidence="1 5" id="KW-0489">Methyltransferase</keyword>
<dbReference type="GO" id="GO:0008168">
    <property type="term" value="F:methyltransferase activity"/>
    <property type="evidence" value="ECO:0007669"/>
    <property type="project" value="UniProtKB-KW"/>
</dbReference>
<dbReference type="SUPFAM" id="SSF53335">
    <property type="entry name" value="S-adenosyl-L-methionine-dependent methyltransferases"/>
    <property type="match status" value="1"/>
</dbReference>
<keyword evidence="2" id="KW-0808">Transferase</keyword>
<dbReference type="Gene3D" id="3.40.50.150">
    <property type="entry name" value="Vaccinia Virus protein VP39"/>
    <property type="match status" value="1"/>
</dbReference>
<keyword evidence="3" id="KW-0949">S-adenosyl-L-methionine</keyword>
<dbReference type="EMBL" id="JABFDN010000011">
    <property type="protein sequence ID" value="NPU68571.1"/>
    <property type="molecule type" value="Genomic_DNA"/>
</dbReference>
<proteinExistence type="predicted"/>
<gene>
    <name evidence="5" type="ORF">HL667_26470</name>
</gene>
<dbReference type="GO" id="GO:0032259">
    <property type="term" value="P:methylation"/>
    <property type="evidence" value="ECO:0007669"/>
    <property type="project" value="UniProtKB-KW"/>
</dbReference>
<protein>
    <submittedName>
        <fullName evidence="5">Class I SAM-dependent methyltransferase</fullName>
    </submittedName>
</protein>
<evidence type="ECO:0000313" key="6">
    <source>
        <dbReference type="Proteomes" id="UP000886476"/>
    </source>
</evidence>
<dbReference type="InterPro" id="IPR013216">
    <property type="entry name" value="Methyltransf_11"/>
</dbReference>
<evidence type="ECO:0000256" key="3">
    <source>
        <dbReference type="ARBA" id="ARBA00022691"/>
    </source>
</evidence>
<feature type="domain" description="Methyltransferase type 11" evidence="4">
    <location>
        <begin position="55"/>
        <end position="149"/>
    </location>
</feature>
<dbReference type="Proteomes" id="UP000886476">
    <property type="component" value="Unassembled WGS sequence"/>
</dbReference>
<evidence type="ECO:0000256" key="1">
    <source>
        <dbReference type="ARBA" id="ARBA00022603"/>
    </source>
</evidence>
<dbReference type="InterPro" id="IPR029063">
    <property type="entry name" value="SAM-dependent_MTases_sf"/>
</dbReference>
<organism evidence="5 6">
    <name type="scientific">Bradyrhizobium aeschynomenes</name>
    <dbReference type="NCBI Taxonomy" id="2734909"/>
    <lineage>
        <taxon>Bacteria</taxon>
        <taxon>Pseudomonadati</taxon>
        <taxon>Pseudomonadota</taxon>
        <taxon>Alphaproteobacteria</taxon>
        <taxon>Hyphomicrobiales</taxon>
        <taxon>Nitrobacteraceae</taxon>
        <taxon>Bradyrhizobium</taxon>
    </lineage>
</organism>
<evidence type="ECO:0000259" key="4">
    <source>
        <dbReference type="Pfam" id="PF08241"/>
    </source>
</evidence>
<dbReference type="Pfam" id="PF08241">
    <property type="entry name" value="Methyltransf_11"/>
    <property type="match status" value="1"/>
</dbReference>
<sequence length="231" mass="26234">MDKAEFDRFADAYDTQHRANIAVTGEGPEYFAEYKIRRLRTIVDRSRIDVSQICDFGAGIGNSIPFFRRYFPEATLTSSDVSERSLALARQRHPGSGETLLIENDRIPCESDRFDVVFSACVFHHIPHQEHVAWLRELLRITRPGGLIAVFEHNPLNPLTVHAVNTCPFDENARLIFARQLSRSLHAAGWSSPQIQYGLFFPRALARLRPLEDMLGWLPLGAQYAALARKS</sequence>
<dbReference type="PANTHER" id="PTHR43464">
    <property type="entry name" value="METHYLTRANSFERASE"/>
    <property type="match status" value="1"/>
</dbReference>
<evidence type="ECO:0000256" key="2">
    <source>
        <dbReference type="ARBA" id="ARBA00022679"/>
    </source>
</evidence>
<keyword evidence="6" id="KW-1185">Reference proteome</keyword>
<dbReference type="CDD" id="cd02440">
    <property type="entry name" value="AdoMet_MTases"/>
    <property type="match status" value="1"/>
</dbReference>
<dbReference type="RefSeq" id="WP_172113631.1">
    <property type="nucleotide sequence ID" value="NZ_JABFDN010000011.1"/>
</dbReference>
<name>A0ABX2CK66_9BRAD</name>
<accession>A0ABX2CK66</accession>
<comment type="caution">
    <text evidence="5">The sequence shown here is derived from an EMBL/GenBank/DDBJ whole genome shotgun (WGS) entry which is preliminary data.</text>
</comment>
<reference evidence="5" key="1">
    <citation type="submission" date="2020-05" db="EMBL/GenBank/DDBJ databases">
        <title>Nod-independent and nitrogen-fixing Bradyrhizobium aeschynomene sp. nov. isolated from nodules of Aeschynomene indica.</title>
        <authorList>
            <person name="Zhang Z."/>
        </authorList>
    </citation>
    <scope>NUCLEOTIDE SEQUENCE</scope>
    <source>
        <strain evidence="5">83012</strain>
    </source>
</reference>